<dbReference type="EMBL" id="GBXM01054334">
    <property type="protein sequence ID" value="JAH54243.1"/>
    <property type="molecule type" value="Transcribed_RNA"/>
</dbReference>
<organism evidence="1">
    <name type="scientific">Anguilla anguilla</name>
    <name type="common">European freshwater eel</name>
    <name type="synonym">Muraena anguilla</name>
    <dbReference type="NCBI Taxonomy" id="7936"/>
    <lineage>
        <taxon>Eukaryota</taxon>
        <taxon>Metazoa</taxon>
        <taxon>Chordata</taxon>
        <taxon>Craniata</taxon>
        <taxon>Vertebrata</taxon>
        <taxon>Euteleostomi</taxon>
        <taxon>Actinopterygii</taxon>
        <taxon>Neopterygii</taxon>
        <taxon>Teleostei</taxon>
        <taxon>Anguilliformes</taxon>
        <taxon>Anguillidae</taxon>
        <taxon>Anguilla</taxon>
    </lineage>
</organism>
<reference evidence="1" key="2">
    <citation type="journal article" date="2015" name="Fish Shellfish Immunol.">
        <title>Early steps in the European eel (Anguilla anguilla)-Vibrio vulnificus interaction in the gills: Role of the RtxA13 toxin.</title>
        <authorList>
            <person name="Callol A."/>
            <person name="Pajuelo D."/>
            <person name="Ebbesson L."/>
            <person name="Teles M."/>
            <person name="MacKenzie S."/>
            <person name="Amaro C."/>
        </authorList>
    </citation>
    <scope>NUCLEOTIDE SEQUENCE</scope>
</reference>
<evidence type="ECO:0000313" key="1">
    <source>
        <dbReference type="EMBL" id="JAH54243.1"/>
    </source>
</evidence>
<protein>
    <submittedName>
        <fullName evidence="1">Uncharacterized protein</fullName>
    </submittedName>
</protein>
<dbReference type="AlphaFoldDB" id="A0A0E9TNF5"/>
<sequence length="39" mass="4324">MSYVVTSKVFNGFPKCLYITVNCLAVHGRHRVLVSSLAL</sequence>
<proteinExistence type="predicted"/>
<name>A0A0E9TNF5_ANGAN</name>
<accession>A0A0E9TNF5</accession>
<reference evidence="1" key="1">
    <citation type="submission" date="2014-11" db="EMBL/GenBank/DDBJ databases">
        <authorList>
            <person name="Amaro Gonzalez C."/>
        </authorList>
    </citation>
    <scope>NUCLEOTIDE SEQUENCE</scope>
</reference>